<reference evidence="2" key="1">
    <citation type="submission" date="2014-07" db="EMBL/GenBank/DDBJ databases">
        <authorList>
            <person name="Zhang J.E."/>
            <person name="Yang H."/>
            <person name="Guo J."/>
            <person name="Deng Z."/>
            <person name="Luo H."/>
            <person name="Luo M."/>
            <person name="Zhao B."/>
        </authorList>
    </citation>
    <scope>NUCLEOTIDE SEQUENCE</scope>
    <source>
        <strain evidence="2">AM4</strain>
    </source>
</reference>
<organism evidence="2">
    <name type="scientific">Actinomyces succiniciruminis</name>
    <dbReference type="NCBI Taxonomy" id="1522002"/>
    <lineage>
        <taxon>Bacteria</taxon>
        <taxon>Bacillati</taxon>
        <taxon>Actinomycetota</taxon>
        <taxon>Actinomycetes</taxon>
        <taxon>Actinomycetales</taxon>
        <taxon>Actinomycetaceae</taxon>
        <taxon>Actinomyces</taxon>
    </lineage>
</organism>
<name>A0A1L7RB49_9ACTO</name>
<gene>
    <name evidence="2" type="ORF">AAM4_1255</name>
</gene>
<dbReference type="RefSeq" id="WP_210579845.1">
    <property type="nucleotide sequence ID" value="NZ_LK995494.1"/>
</dbReference>
<protein>
    <submittedName>
        <fullName evidence="2">Uncharacterized protein</fullName>
    </submittedName>
</protein>
<feature type="region of interest" description="Disordered" evidence="1">
    <location>
        <begin position="1"/>
        <end position="24"/>
    </location>
</feature>
<proteinExistence type="predicted"/>
<accession>A0A1L7RB49</accession>
<sequence length="76" mass="8088">MSTYSISGGGADDLVVEVPDDGVPPTAEEVEVVESARAEGYSYSVEQLRSNRREALSSLAALMERRSRLAGSEGEP</sequence>
<evidence type="ECO:0000313" key="2">
    <source>
        <dbReference type="EMBL" id="CED91087.1"/>
    </source>
</evidence>
<evidence type="ECO:0000256" key="1">
    <source>
        <dbReference type="SAM" id="MobiDB-lite"/>
    </source>
</evidence>
<dbReference type="EMBL" id="LK995494">
    <property type="protein sequence ID" value="CED91087.1"/>
    <property type="molecule type" value="Genomic_DNA"/>
</dbReference>
<dbReference type="AlphaFoldDB" id="A0A1L7RB49"/>